<evidence type="ECO:0000256" key="2">
    <source>
        <dbReference type="SAM" id="Phobius"/>
    </source>
</evidence>
<sequence>MSDPSRGDAGPDDDGGTAPDATTAADATVGDGGEPAGADEVVDASASGSPAEDDSGSPLRAIGTAFGLGLLSILILVVVAIVAGGGLSLIGTVTDWQPPFVVQVMVPFALSQIVAFVGLGLAYLRWRGLDTDDIVAYLGIRWPSPLEAVIAVVGPFVAIGAVFITLTVVTGFVTEPAPNQGAQVALENPSIIPVMIVGMLLVVGPCEEFLFRGVIQSRARETFSAAPAIVLSAAVFAPIHIVSLAGGGFTAMLATISILFVPALFFGAVYEYTGNLVVVAVMHGLYNSLILTMIYIAITYGPEMEGAGQAGTALIGV</sequence>
<evidence type="ECO:0000313" key="4">
    <source>
        <dbReference type="EMBL" id="ACM58041.1"/>
    </source>
</evidence>
<feature type="transmembrane region" description="Helical" evidence="2">
    <location>
        <begin position="65"/>
        <end position="90"/>
    </location>
</feature>
<feature type="transmembrane region" description="Helical" evidence="2">
    <location>
        <begin position="249"/>
        <end position="269"/>
    </location>
</feature>
<gene>
    <name evidence="4" type="ordered locus">Hlac_2468</name>
</gene>
<keyword evidence="2" id="KW-1133">Transmembrane helix</keyword>
<dbReference type="RefSeq" id="WP_015911153.1">
    <property type="nucleotide sequence ID" value="NC_012029.1"/>
</dbReference>
<keyword evidence="5" id="KW-1185">Reference proteome</keyword>
<feature type="transmembrane region" description="Helical" evidence="2">
    <location>
        <begin position="190"/>
        <end position="211"/>
    </location>
</feature>
<feature type="compositionally biased region" description="Low complexity" evidence="1">
    <location>
        <begin position="16"/>
        <end position="29"/>
    </location>
</feature>
<proteinExistence type="predicted"/>
<dbReference type="eggNOG" id="arCOG02766">
    <property type="taxonomic scope" value="Archaea"/>
</dbReference>
<dbReference type="GO" id="GO:0004175">
    <property type="term" value="F:endopeptidase activity"/>
    <property type="evidence" value="ECO:0007669"/>
    <property type="project" value="UniProtKB-ARBA"/>
</dbReference>
<feature type="region of interest" description="Disordered" evidence="1">
    <location>
        <begin position="1"/>
        <end position="56"/>
    </location>
</feature>
<dbReference type="PANTHER" id="PTHR36435">
    <property type="entry name" value="SLR1288 PROTEIN"/>
    <property type="match status" value="1"/>
</dbReference>
<dbReference type="PANTHER" id="PTHR36435:SF1">
    <property type="entry name" value="CAAX AMINO TERMINAL PROTEASE FAMILY PROTEIN"/>
    <property type="match status" value="1"/>
</dbReference>
<reference evidence="4 5" key="1">
    <citation type="journal article" date="2016" name="Stand. Genomic Sci.">
        <title>Complete genome sequence of the Antarctic Halorubrum lacusprofundi type strain ACAM 34.</title>
        <authorList>
            <person name="Anderson I.J."/>
            <person name="DasSarma P."/>
            <person name="Lucas S."/>
            <person name="Copeland A."/>
            <person name="Lapidus A."/>
            <person name="Del Rio T.G."/>
            <person name="Tice H."/>
            <person name="Dalin E."/>
            <person name="Bruce D.C."/>
            <person name="Goodwin L."/>
            <person name="Pitluck S."/>
            <person name="Sims D."/>
            <person name="Brettin T.S."/>
            <person name="Detter J.C."/>
            <person name="Han C.S."/>
            <person name="Larimer F."/>
            <person name="Hauser L."/>
            <person name="Land M."/>
            <person name="Ivanova N."/>
            <person name="Richardson P."/>
            <person name="Cavicchioli R."/>
            <person name="DasSarma S."/>
            <person name="Woese C.R."/>
            <person name="Kyrpides N.C."/>
        </authorList>
    </citation>
    <scope>NUCLEOTIDE SEQUENCE [LARGE SCALE GENOMIC DNA]</scope>
    <source>
        <strain evidence="5">ATCC 49239 / DSM 5036 / JCM 8891 / ACAM 34</strain>
    </source>
</reference>
<evidence type="ECO:0000256" key="1">
    <source>
        <dbReference type="SAM" id="MobiDB-lite"/>
    </source>
</evidence>
<feature type="domain" description="CAAX prenyl protease 2/Lysostaphin resistance protein A-like" evidence="3">
    <location>
        <begin position="193"/>
        <end position="288"/>
    </location>
</feature>
<dbReference type="Proteomes" id="UP000000740">
    <property type="component" value="Chromosome 1"/>
</dbReference>
<evidence type="ECO:0000313" key="5">
    <source>
        <dbReference type="Proteomes" id="UP000000740"/>
    </source>
</evidence>
<feature type="transmembrane region" description="Helical" evidence="2">
    <location>
        <begin position="145"/>
        <end position="170"/>
    </location>
</feature>
<dbReference type="HOGENOM" id="CLU_073769_0_0_2"/>
<name>B9LT69_HALLT</name>
<dbReference type="Pfam" id="PF02517">
    <property type="entry name" value="Rce1-like"/>
    <property type="match status" value="1"/>
</dbReference>
<organism evidence="4 5">
    <name type="scientific">Halorubrum lacusprofundi (strain ATCC 49239 / DSM 5036 / JCM 8891 / ACAM 34)</name>
    <dbReference type="NCBI Taxonomy" id="416348"/>
    <lineage>
        <taxon>Archaea</taxon>
        <taxon>Methanobacteriati</taxon>
        <taxon>Methanobacteriota</taxon>
        <taxon>Stenosarchaea group</taxon>
        <taxon>Halobacteria</taxon>
        <taxon>Halobacteriales</taxon>
        <taxon>Haloferacaceae</taxon>
        <taxon>Halorubrum</taxon>
    </lineage>
</organism>
<feature type="transmembrane region" description="Helical" evidence="2">
    <location>
        <begin position="102"/>
        <end position="124"/>
    </location>
</feature>
<dbReference type="GO" id="GO:0080120">
    <property type="term" value="P:CAAX-box protein maturation"/>
    <property type="evidence" value="ECO:0007669"/>
    <property type="project" value="UniProtKB-ARBA"/>
</dbReference>
<evidence type="ECO:0000259" key="3">
    <source>
        <dbReference type="Pfam" id="PF02517"/>
    </source>
</evidence>
<dbReference type="AlphaFoldDB" id="B9LT69"/>
<dbReference type="InterPro" id="IPR052710">
    <property type="entry name" value="CAAX_protease"/>
</dbReference>
<keyword evidence="2" id="KW-0472">Membrane</keyword>
<protein>
    <submittedName>
        <fullName evidence="4">Abortive infection protein</fullName>
    </submittedName>
</protein>
<feature type="transmembrane region" description="Helical" evidence="2">
    <location>
        <begin position="276"/>
        <end position="298"/>
    </location>
</feature>
<dbReference type="InterPro" id="IPR003675">
    <property type="entry name" value="Rce1/LyrA-like_dom"/>
</dbReference>
<dbReference type="KEGG" id="hla:Hlac_2468"/>
<dbReference type="EMBL" id="CP001365">
    <property type="protein sequence ID" value="ACM58041.1"/>
    <property type="molecule type" value="Genomic_DNA"/>
</dbReference>
<accession>B9LT69</accession>
<dbReference type="GeneID" id="7401520"/>
<dbReference type="MEROPS" id="G05.A04"/>
<keyword evidence="2" id="KW-0812">Transmembrane</keyword>
<feature type="transmembrane region" description="Helical" evidence="2">
    <location>
        <begin position="223"/>
        <end position="243"/>
    </location>
</feature>